<dbReference type="EC" id="3.1.3.1" evidence="2"/>
<dbReference type="InterPro" id="IPR008557">
    <property type="entry name" value="PhoX"/>
</dbReference>
<name>Q9ZP14_VOLCA</name>
<sequence>MKAQTPIVVFVLANVLIATCVEAAIYFPNIPPAVTEEEKHSVMSIHHAIVGRGITLKPNVAARASRMVGGFQLLTRTAMLGGPGAVVDVNGQPVMSFALNYAKGSTPETSVNPDYTTLLPRQGDPTKADLFVHFESPNPASVYHLELDVGPDGQLAVRSQAPVDFSAWGGVWTPCAGSMSPWGTHLGSEEYEPDARTFYSSNSSASRVREFARYFGLYQGDFNGSATFMERVREVMSPYRYGFVTEVSYDVARGTPVARKWYSLGRVSVEAALVMPDKKTVYITDDGRNVGFFKFVASRPGDFRRGRLYAAKFTQISATKGGNFTVSWVDLGSTDQDLLAAAIPGLRFSDIFEYAAPVAGSCAAAGAGFRPVKHSYGEECLRLRSGAEKLAAAFETRRYAAYLGATTEWSKWEGITLDATRRKIYTSITDVNDGCLPEPTRFGGQDDVRLPSNKCGCVYSLDLDSSYSATYMYGLTCGMPDVGGTPGLTYNNTCHLDRIASPDNVAYVPGLDLLLIAEDTDYHDNNFLWALDVSSGDMTRVLAAPVGAEVTGIGFFTLPNGLSYIWSNIQHPDASGVMAGSAGDPGRGGYVGYFGPFRLGKGEALGLQAIPAPVETTSKLVVTSSAKAVIGKYVPASYTILARSGQRFGDTVWGANLNSALQPVATITSNWQLLRNKSEISNSPDFSSLTAVCDKTFFSTHFEYANPAAMYTQVLAQEPTTGRLSATSDAAFVDWSAWGGLLTPCAGSITPWGTRLGSEEYEPDARAFANAKTVEDIGGGPTAAQFTYDGGNALKMGRLYDLYYGEMNLTEFKAAVKPYLYGYITEAKIQYDNSAVVQKHYTLGRVATELGLVMPDKRTVYITDDGSNVGFFKFVADRPGDLTAGNLYAAKATQISGSGGGTFRISWIWLAYGTQDQLVAAASVVQFPDVFDAELPANGSCLTPGFRAINAGGRGCECLRLRPGSEVFAAFFETRRYAAYLGATTEWSKWEGITLDAARRKIYTSITDVRQGMEDFKDRGASSSKFDMCGSNDVRLEYNRCGCVYSLSLDGSFSAYWMEELVCGTPATNPAAPGYVAGNRCLMDRIANPDNVAYSPEHDLLVIGEDTSEHVNDVMWAYDIEPRALTRIFSTPYGSETTSAYWYGNINGFAYIAATVQHPYGESDTDKVNDPLSFGLGGASGVIGPLPAVAAPGSPTSPSRSTGLKCASMDTYVVEVQVTYQSAAVSSPADAARLDAYVCARVDNMLVRLSGAVDDASRVAVRCVTGKGDTGNSTSLQRNAVLARVQLGPSAAEARVFQQKASDPSGDLRSELAALFAALSTAPGGGAAGAPTAAAFPGFSVQIAQPRFVRRSEAYTPPAGVSSWD</sequence>
<feature type="signal peptide" evidence="1">
    <location>
        <begin position="1"/>
        <end position="23"/>
    </location>
</feature>
<dbReference type="PANTHER" id="PTHR35399">
    <property type="entry name" value="SLR8030 PROTEIN"/>
    <property type="match status" value="1"/>
</dbReference>
<reference evidence="2" key="1">
    <citation type="journal article" date="1999" name="J. Biol. Chem.">
        <title>Enzymes in the extracellular matrix of Volvox: an inducible, calcium-dependent phosphatase with a modular composition.</title>
        <authorList>
            <person name="Hallmann A."/>
        </authorList>
    </citation>
    <scope>NUCLEOTIDE SEQUENCE</scope>
    <source>
        <strain evidence="2">HK 10</strain>
    </source>
</reference>
<feature type="chain" id="PRO_5004338038" evidence="1">
    <location>
        <begin position="24"/>
        <end position="1365"/>
    </location>
</feature>
<dbReference type="GO" id="GO:0004035">
    <property type="term" value="F:alkaline phosphatase activity"/>
    <property type="evidence" value="ECO:0007669"/>
    <property type="project" value="UniProtKB-EC"/>
</dbReference>
<organism evidence="2">
    <name type="scientific">Volvox carteri</name>
    <name type="common">Green alga</name>
    <dbReference type="NCBI Taxonomy" id="3067"/>
    <lineage>
        <taxon>Eukaryota</taxon>
        <taxon>Viridiplantae</taxon>
        <taxon>Chlorophyta</taxon>
        <taxon>core chlorophytes</taxon>
        <taxon>Chlorophyceae</taxon>
        <taxon>CS clade</taxon>
        <taxon>Chlamydomonadales</taxon>
        <taxon>Volvocaceae</taxon>
        <taxon>Volvox</taxon>
    </lineage>
</organism>
<dbReference type="PANTHER" id="PTHR35399:SF2">
    <property type="entry name" value="DUF839 DOMAIN-CONTAINING PROTEIN"/>
    <property type="match status" value="1"/>
</dbReference>
<protein>
    <submittedName>
        <fullName evidence="2">Alkaline phosphatase</fullName>
        <ecNumber evidence="2">3.1.3.1</ecNumber>
    </submittedName>
</protein>
<dbReference type="Pfam" id="PF05787">
    <property type="entry name" value="PhoX"/>
    <property type="match status" value="2"/>
</dbReference>
<proteinExistence type="evidence at transcript level"/>
<gene>
    <name evidence="2" type="primary">phoX</name>
</gene>
<accession>Q9ZP14</accession>
<dbReference type="PIR" id="T30198">
    <property type="entry name" value="T30198"/>
</dbReference>
<dbReference type="EMBL" id="AJ012458">
    <property type="protein sequence ID" value="CAA10030.1"/>
    <property type="molecule type" value="mRNA"/>
</dbReference>
<evidence type="ECO:0000256" key="1">
    <source>
        <dbReference type="SAM" id="SignalP"/>
    </source>
</evidence>
<keyword evidence="1" id="KW-0732">Signal</keyword>
<keyword evidence="2" id="KW-0378">Hydrolase</keyword>
<evidence type="ECO:0000313" key="2">
    <source>
        <dbReference type="EMBL" id="CAA10030.1"/>
    </source>
</evidence>